<keyword evidence="2" id="KW-0489">Methyltransferase</keyword>
<dbReference type="SUPFAM" id="SSF53335">
    <property type="entry name" value="S-adenosyl-L-methionine-dependent methyltransferases"/>
    <property type="match status" value="1"/>
</dbReference>
<gene>
    <name evidence="2" type="ORF">FPZ49_27810</name>
</gene>
<dbReference type="EMBL" id="VNJI01000050">
    <property type="protein sequence ID" value="TVY06658.1"/>
    <property type="molecule type" value="Genomic_DNA"/>
</dbReference>
<comment type="caution">
    <text evidence="2">The sequence shown here is derived from an EMBL/GenBank/DDBJ whole genome shotgun (WGS) entry which is preliminary data.</text>
</comment>
<evidence type="ECO:0000259" key="1">
    <source>
        <dbReference type="Pfam" id="PF08241"/>
    </source>
</evidence>
<organism evidence="2 3">
    <name type="scientific">Paenibacillus cremeus</name>
    <dbReference type="NCBI Taxonomy" id="2163881"/>
    <lineage>
        <taxon>Bacteria</taxon>
        <taxon>Bacillati</taxon>
        <taxon>Bacillota</taxon>
        <taxon>Bacilli</taxon>
        <taxon>Bacillales</taxon>
        <taxon>Paenibacillaceae</taxon>
        <taxon>Paenibacillus</taxon>
    </lineage>
</organism>
<evidence type="ECO:0000313" key="3">
    <source>
        <dbReference type="Proteomes" id="UP000317036"/>
    </source>
</evidence>
<dbReference type="Pfam" id="PF08241">
    <property type="entry name" value="Methyltransf_11"/>
    <property type="match status" value="1"/>
</dbReference>
<dbReference type="Proteomes" id="UP000317036">
    <property type="component" value="Unassembled WGS sequence"/>
</dbReference>
<proteinExistence type="predicted"/>
<keyword evidence="2" id="KW-0808">Transferase</keyword>
<feature type="domain" description="Methyltransferase type 11" evidence="1">
    <location>
        <begin position="104"/>
        <end position="184"/>
    </location>
</feature>
<protein>
    <submittedName>
        <fullName evidence="2">Methyltransferase domain-containing protein</fullName>
    </submittedName>
</protein>
<sequence length="247" mass="28514">MRHEKRKYEQIGVAMTCRSYEEYVRMFALREEMLGSGPILDVSAGASSFVAYACGRGKQAVAADPLYRMAVEEIREHGRQEIETSTAKLAGLEDRFDWTFYGSLDQHQAMRERSLQRFVTDYELDTDHQRYIAAGLPSLPFESNTFELVMCSHFLFLYHEQFDYSFHRDAVKELFRVCRPGGEVRIYPIYTLGWERYPHLDLILEELRVEGAEASVLRSGLPFIPGSTELLCLKKQGLNGDIKRFLS</sequence>
<dbReference type="InterPro" id="IPR029063">
    <property type="entry name" value="SAM-dependent_MTases_sf"/>
</dbReference>
<evidence type="ECO:0000313" key="2">
    <source>
        <dbReference type="EMBL" id="TVY06658.1"/>
    </source>
</evidence>
<dbReference type="GO" id="GO:0008757">
    <property type="term" value="F:S-adenosylmethionine-dependent methyltransferase activity"/>
    <property type="evidence" value="ECO:0007669"/>
    <property type="project" value="InterPro"/>
</dbReference>
<reference evidence="2 3" key="1">
    <citation type="submission" date="2019-07" db="EMBL/GenBank/DDBJ databases">
        <authorList>
            <person name="Kim J."/>
        </authorList>
    </citation>
    <scope>NUCLEOTIDE SEQUENCE [LARGE SCALE GENOMIC DNA]</scope>
    <source>
        <strain evidence="2 3">JC52</strain>
    </source>
</reference>
<dbReference type="RefSeq" id="WP_144853311.1">
    <property type="nucleotide sequence ID" value="NZ_VNJI01000050.1"/>
</dbReference>
<accession>A0A559K3F0</accession>
<dbReference type="InterPro" id="IPR013216">
    <property type="entry name" value="Methyltransf_11"/>
</dbReference>
<dbReference type="OrthoDB" id="9787807at2"/>
<dbReference type="AlphaFoldDB" id="A0A559K3F0"/>
<dbReference type="Gene3D" id="3.40.50.150">
    <property type="entry name" value="Vaccinia Virus protein VP39"/>
    <property type="match status" value="1"/>
</dbReference>
<dbReference type="GO" id="GO:0032259">
    <property type="term" value="P:methylation"/>
    <property type="evidence" value="ECO:0007669"/>
    <property type="project" value="UniProtKB-KW"/>
</dbReference>
<name>A0A559K3F0_9BACL</name>
<keyword evidence="3" id="KW-1185">Reference proteome</keyword>